<sequence length="250" mass="26916">MTTDVTETAALPPATRYAERSVAPTARDVTGVRLTTRGEIRLGRGWWPFRAHEVTVPGHGYFRELRAAGVVRIVDAWVAGTARRETTVLGRRLHPAVVGPDLARAARAHATMSAIFVPSVLAPCDAVRWTEEDRDTATVAFAVAGSPVALRLTLHRGGLPRRVTTTRWGDPGHTGFFRDEPFGAEILEHRTFGGLTVPATGVLGWRVEGEGPAREVLRFQVTALEPLHGEGPAEIAGDALSPDAGEGENR</sequence>
<evidence type="ECO:0000256" key="1">
    <source>
        <dbReference type="SAM" id="MobiDB-lite"/>
    </source>
</evidence>
<feature type="region of interest" description="Disordered" evidence="1">
    <location>
        <begin position="230"/>
        <end position="250"/>
    </location>
</feature>
<accession>A0A4R6VDJ3</accession>
<comment type="caution">
    <text evidence="2">The sequence shown here is derived from an EMBL/GenBank/DDBJ whole genome shotgun (WGS) entry which is preliminary data.</text>
</comment>
<protein>
    <submittedName>
        <fullName evidence="2">Uncharacterized protein</fullName>
    </submittedName>
</protein>
<dbReference type="OrthoDB" id="3657335at2"/>
<evidence type="ECO:0000313" key="2">
    <source>
        <dbReference type="EMBL" id="TDQ58804.1"/>
    </source>
</evidence>
<reference evidence="2 3" key="1">
    <citation type="submission" date="2019-03" db="EMBL/GenBank/DDBJ databases">
        <title>Genomic Encyclopedia of Type Strains, Phase IV (KMG-IV): sequencing the most valuable type-strain genomes for metagenomic binning, comparative biology and taxonomic classification.</title>
        <authorList>
            <person name="Goeker M."/>
        </authorList>
    </citation>
    <scope>NUCLEOTIDE SEQUENCE [LARGE SCALE GENOMIC DNA]</scope>
    <source>
        <strain evidence="2 3">DSM 45775</strain>
    </source>
</reference>
<dbReference type="AlphaFoldDB" id="A0A4R6VDJ3"/>
<keyword evidence="3" id="KW-1185">Reference proteome</keyword>
<dbReference type="Proteomes" id="UP000295705">
    <property type="component" value="Unassembled WGS sequence"/>
</dbReference>
<name>A0A4R6VDJ3_9PSEU</name>
<gene>
    <name evidence="2" type="ORF">EV188_104551</name>
</gene>
<evidence type="ECO:0000313" key="3">
    <source>
        <dbReference type="Proteomes" id="UP000295705"/>
    </source>
</evidence>
<dbReference type="Pfam" id="PF20181">
    <property type="entry name" value="DUF6544"/>
    <property type="match status" value="1"/>
</dbReference>
<dbReference type="RefSeq" id="WP_133827593.1">
    <property type="nucleotide sequence ID" value="NZ_BAABHR010000022.1"/>
</dbReference>
<organism evidence="2 3">
    <name type="scientific">Actinomycetospora succinea</name>
    <dbReference type="NCBI Taxonomy" id="663603"/>
    <lineage>
        <taxon>Bacteria</taxon>
        <taxon>Bacillati</taxon>
        <taxon>Actinomycetota</taxon>
        <taxon>Actinomycetes</taxon>
        <taxon>Pseudonocardiales</taxon>
        <taxon>Pseudonocardiaceae</taxon>
        <taxon>Actinomycetospora</taxon>
    </lineage>
</organism>
<proteinExistence type="predicted"/>
<dbReference type="EMBL" id="SNYO01000004">
    <property type="protein sequence ID" value="TDQ58804.1"/>
    <property type="molecule type" value="Genomic_DNA"/>
</dbReference>
<dbReference type="InterPro" id="IPR046674">
    <property type="entry name" value="DUF6544"/>
</dbReference>